<dbReference type="AlphaFoldDB" id="A0A7W9B668"/>
<evidence type="ECO:0000256" key="3">
    <source>
        <dbReference type="ARBA" id="ARBA00022989"/>
    </source>
</evidence>
<accession>A0A7W9B668</accession>
<dbReference type="RefSeq" id="WP_184098461.1">
    <property type="nucleotide sequence ID" value="NZ_JACIJH010000007.1"/>
</dbReference>
<name>A0A7W9B668_9SPHN</name>
<dbReference type="GO" id="GO:0016020">
    <property type="term" value="C:membrane"/>
    <property type="evidence" value="ECO:0007669"/>
    <property type="project" value="UniProtKB-SubCell"/>
</dbReference>
<feature type="transmembrane region" description="Helical" evidence="5">
    <location>
        <begin position="426"/>
        <end position="446"/>
    </location>
</feature>
<feature type="transmembrane region" description="Helical" evidence="5">
    <location>
        <begin position="277"/>
        <end position="296"/>
    </location>
</feature>
<protein>
    <submittedName>
        <fullName evidence="7">O-antigen ligase</fullName>
    </submittedName>
</protein>
<feature type="transmembrane region" description="Helical" evidence="5">
    <location>
        <begin position="70"/>
        <end position="91"/>
    </location>
</feature>
<gene>
    <name evidence="7" type="ORF">FHR21_002366</name>
</gene>
<evidence type="ECO:0000256" key="5">
    <source>
        <dbReference type="SAM" id="Phobius"/>
    </source>
</evidence>
<dbReference type="InterPro" id="IPR007016">
    <property type="entry name" value="O-antigen_ligase-rel_domated"/>
</dbReference>
<feature type="transmembrane region" description="Helical" evidence="5">
    <location>
        <begin position="390"/>
        <end position="414"/>
    </location>
</feature>
<evidence type="ECO:0000313" key="8">
    <source>
        <dbReference type="Proteomes" id="UP000537161"/>
    </source>
</evidence>
<dbReference type="EMBL" id="JACIJH010000007">
    <property type="protein sequence ID" value="MBB5707004.1"/>
    <property type="molecule type" value="Genomic_DNA"/>
</dbReference>
<dbReference type="PANTHER" id="PTHR37422">
    <property type="entry name" value="TEICHURONIC ACID BIOSYNTHESIS PROTEIN TUAE"/>
    <property type="match status" value="1"/>
</dbReference>
<comment type="subcellular location">
    <subcellularLocation>
        <location evidence="1">Membrane</location>
        <topology evidence="1">Multi-pass membrane protein</topology>
    </subcellularLocation>
</comment>
<keyword evidence="2 5" id="KW-0812">Transmembrane</keyword>
<dbReference type="Proteomes" id="UP000537161">
    <property type="component" value="Unassembled WGS sequence"/>
</dbReference>
<keyword evidence="3 5" id="KW-1133">Transmembrane helix</keyword>
<evidence type="ECO:0000259" key="6">
    <source>
        <dbReference type="Pfam" id="PF04932"/>
    </source>
</evidence>
<keyword evidence="7" id="KW-0436">Ligase</keyword>
<feature type="domain" description="O-antigen ligase-related" evidence="6">
    <location>
        <begin position="262"/>
        <end position="405"/>
    </location>
</feature>
<dbReference type="PANTHER" id="PTHR37422:SF23">
    <property type="entry name" value="TEICHURONIC ACID BIOSYNTHESIS PROTEIN TUAE"/>
    <property type="match status" value="1"/>
</dbReference>
<feature type="transmembrane region" description="Helical" evidence="5">
    <location>
        <begin position="187"/>
        <end position="211"/>
    </location>
</feature>
<feature type="transmembrane region" description="Helical" evidence="5">
    <location>
        <begin position="153"/>
        <end position="175"/>
    </location>
</feature>
<feature type="transmembrane region" description="Helical" evidence="5">
    <location>
        <begin position="303"/>
        <end position="322"/>
    </location>
</feature>
<feature type="transmembrane region" description="Helical" evidence="5">
    <location>
        <begin position="231"/>
        <end position="247"/>
    </location>
</feature>
<evidence type="ECO:0000256" key="2">
    <source>
        <dbReference type="ARBA" id="ARBA00022692"/>
    </source>
</evidence>
<dbReference type="Pfam" id="PF04932">
    <property type="entry name" value="Wzy_C"/>
    <property type="match status" value="1"/>
</dbReference>
<reference evidence="7 8" key="1">
    <citation type="submission" date="2020-08" db="EMBL/GenBank/DDBJ databases">
        <title>Genomic Encyclopedia of Type Strains, Phase IV (KMG-IV): sequencing the most valuable type-strain genomes for metagenomic binning, comparative biology and taxonomic classification.</title>
        <authorList>
            <person name="Goeker M."/>
        </authorList>
    </citation>
    <scope>NUCLEOTIDE SEQUENCE [LARGE SCALE GENOMIC DNA]</scope>
    <source>
        <strain evidence="7 8">DSM 27163</strain>
    </source>
</reference>
<feature type="transmembrane region" description="Helical" evidence="5">
    <location>
        <begin position="254"/>
        <end position="271"/>
    </location>
</feature>
<keyword evidence="8" id="KW-1185">Reference proteome</keyword>
<feature type="transmembrane region" description="Helical" evidence="5">
    <location>
        <begin position="98"/>
        <end position="116"/>
    </location>
</feature>
<dbReference type="InterPro" id="IPR051533">
    <property type="entry name" value="WaaL-like"/>
</dbReference>
<proteinExistence type="predicted"/>
<feature type="transmembrane region" description="Helical" evidence="5">
    <location>
        <begin position="452"/>
        <end position="469"/>
    </location>
</feature>
<feature type="transmembrane region" description="Helical" evidence="5">
    <location>
        <begin position="47"/>
        <end position="64"/>
    </location>
</feature>
<evidence type="ECO:0000313" key="7">
    <source>
        <dbReference type="EMBL" id="MBB5707004.1"/>
    </source>
</evidence>
<organism evidence="7 8">
    <name type="scientific">Sphingopyxis panaciterrulae</name>
    <dbReference type="NCBI Taxonomy" id="462372"/>
    <lineage>
        <taxon>Bacteria</taxon>
        <taxon>Pseudomonadati</taxon>
        <taxon>Pseudomonadota</taxon>
        <taxon>Alphaproteobacteria</taxon>
        <taxon>Sphingomonadales</taxon>
        <taxon>Sphingomonadaceae</taxon>
        <taxon>Sphingopyxis</taxon>
    </lineage>
</organism>
<evidence type="ECO:0000256" key="4">
    <source>
        <dbReference type="ARBA" id="ARBA00023136"/>
    </source>
</evidence>
<sequence length="487" mass="51586">MERLDCHGQFPHRLPGDRIDVRERLVISTQVRAGAATSAPLVRANEILLYLLFASAFVLGGSSGDASLRIFLICVAASASLSVALAAGAWGAVRKLPILLRIALFLIPLVPLLQLIPLPPGLWDALPGREVPKAVFALVGVEGQSHPLSLTPAATWLALLMLLPPYAAFFAASLLDDRGRQRCVGLFLALVVLSVLVGVIQVGSAGGALNFYNSAHRGNLIGFFANRNHEGVVLAITAVFSIAFVNARAPSRQSAIAWSAVLTITLLAAVIGTISRAALGLTLLGLFASISLYLVGGQGKRRLWLLATSAVVLAAMIYFFSFSTVVANALARFNDVAENGRSEIWHNSWPLVGQYFPWGSGLGSFVSVYAAREPLDQVSIYYVNSPHDEYLGLLIETGIPGILVLALFAAALVVRGIGLVRDPASGGTYAIPAGLSIGLIALHSIVDYPLRTPTGIVLFAILLVLFYSGPSGRKRVRVRANDVGAEG</sequence>
<evidence type="ECO:0000256" key="1">
    <source>
        <dbReference type="ARBA" id="ARBA00004141"/>
    </source>
</evidence>
<comment type="caution">
    <text evidence="7">The sequence shown here is derived from an EMBL/GenBank/DDBJ whole genome shotgun (WGS) entry which is preliminary data.</text>
</comment>
<dbReference type="GO" id="GO:0016874">
    <property type="term" value="F:ligase activity"/>
    <property type="evidence" value="ECO:0007669"/>
    <property type="project" value="UniProtKB-KW"/>
</dbReference>
<keyword evidence="4 5" id="KW-0472">Membrane</keyword>